<gene>
    <name evidence="11" type="primary">C7H6orf89</name>
</gene>
<evidence type="ECO:0000256" key="2">
    <source>
        <dbReference type="ARBA" id="ARBA00004496"/>
    </source>
</evidence>
<feature type="transmembrane region" description="Helical" evidence="10">
    <location>
        <begin position="56"/>
        <end position="79"/>
    </location>
</feature>
<sequence length="401" mass="44480">MDLSASELSIYDKLLETINLVRQTGHQCGMSEKAIEKFVKQLLEKNEPQREPPRHFLLMIAHKGLITLGLILLAAYFAIQLYSPLPTETALSGAQSWGSLIRHIRLLSLPIAKKYMLERCRDWWLLDCRPNGSSVPANCSGCASVTGLRVLTDMGHLPEKLERLQPLLIKTGRALTSEELERFHCRYPELTEVIDEGGPGSWRGCFAHQSFPFASPRRKPLNGINRTSILHELFPIFTFLPFPKDISELTCFLGHPSAKVGSKTHRLHDVFVVGSGHVTLNITPSVECREHCRTLTRELEPGDVATPCWPLSSGSVFGSSPRVVQNKEGESRCPRERLRGIAGNGTGEEGKDRGRAENDLNPDASSGLKSGYVSRDHWKISFDTRGPDTVMICDGTTGSEA</sequence>
<dbReference type="AlphaFoldDB" id="A0A6I8N9C1"/>
<evidence type="ECO:0000256" key="10">
    <source>
        <dbReference type="SAM" id="Phobius"/>
    </source>
</evidence>
<keyword evidence="12" id="KW-1185">Reference proteome</keyword>
<keyword evidence="8 10" id="KW-0472">Membrane</keyword>
<evidence type="ECO:0008006" key="13">
    <source>
        <dbReference type="Google" id="ProtNLM"/>
    </source>
</evidence>
<dbReference type="PANTHER" id="PTHR35259:SF1">
    <property type="entry name" value="BOMBESIN RECEPTOR-ACTIVATED PROTEIN C6ORF89"/>
    <property type="match status" value="1"/>
</dbReference>
<evidence type="ECO:0000313" key="12">
    <source>
        <dbReference type="Proteomes" id="UP000002279"/>
    </source>
</evidence>
<comment type="subcellular location">
    <subcellularLocation>
        <location evidence="2">Cytoplasm</location>
    </subcellularLocation>
    <subcellularLocation>
        <location evidence="1">Golgi apparatus membrane</location>
        <topology evidence="1">Single-pass type II membrane protein</topology>
    </subcellularLocation>
</comment>
<organism evidence="11 12">
    <name type="scientific">Ornithorhynchus anatinus</name>
    <name type="common">Duckbill platypus</name>
    <dbReference type="NCBI Taxonomy" id="9258"/>
    <lineage>
        <taxon>Eukaryota</taxon>
        <taxon>Metazoa</taxon>
        <taxon>Chordata</taxon>
        <taxon>Craniata</taxon>
        <taxon>Vertebrata</taxon>
        <taxon>Euteleostomi</taxon>
        <taxon>Mammalia</taxon>
        <taxon>Monotremata</taxon>
        <taxon>Ornithorhynchidae</taxon>
        <taxon>Ornithorhynchus</taxon>
    </lineage>
</organism>
<feature type="region of interest" description="Disordered" evidence="9">
    <location>
        <begin position="337"/>
        <end position="370"/>
    </location>
</feature>
<name>A0A6I8N9C1_ORNAN</name>
<keyword evidence="5" id="KW-0735">Signal-anchor</keyword>
<reference evidence="11 12" key="1">
    <citation type="journal article" date="2008" name="Nature">
        <title>Genome analysis of the platypus reveals unique signatures of evolution.</title>
        <authorList>
            <person name="Warren W.C."/>
            <person name="Hillier L.W."/>
            <person name="Marshall Graves J.A."/>
            <person name="Birney E."/>
            <person name="Ponting C.P."/>
            <person name="Grutzner F."/>
            <person name="Belov K."/>
            <person name="Miller W."/>
            <person name="Clarke L."/>
            <person name="Chinwalla A.T."/>
            <person name="Yang S.P."/>
            <person name="Heger A."/>
            <person name="Locke D.P."/>
            <person name="Miethke P."/>
            <person name="Waters P.D."/>
            <person name="Veyrunes F."/>
            <person name="Fulton L."/>
            <person name="Fulton B."/>
            <person name="Graves T."/>
            <person name="Wallis J."/>
            <person name="Puente X.S."/>
            <person name="Lopez-Otin C."/>
            <person name="Ordonez G.R."/>
            <person name="Eichler E.E."/>
            <person name="Chen L."/>
            <person name="Cheng Z."/>
            <person name="Deakin J.E."/>
            <person name="Alsop A."/>
            <person name="Thompson K."/>
            <person name="Kirby P."/>
            <person name="Papenfuss A.T."/>
            <person name="Wakefield M.J."/>
            <person name="Olender T."/>
            <person name="Lancet D."/>
            <person name="Huttley G.A."/>
            <person name="Smit A.F."/>
            <person name="Pask A."/>
            <person name="Temple-Smith P."/>
            <person name="Batzer M.A."/>
            <person name="Walker J.A."/>
            <person name="Konkel M.K."/>
            <person name="Harris R.S."/>
            <person name="Whittington C.M."/>
            <person name="Wong E.S."/>
            <person name="Gemmell N.J."/>
            <person name="Buschiazzo E."/>
            <person name="Vargas Jentzsch I.M."/>
            <person name="Merkel A."/>
            <person name="Schmitz J."/>
            <person name="Zemann A."/>
            <person name="Churakov G."/>
            <person name="Kriegs J.O."/>
            <person name="Brosius J."/>
            <person name="Murchison E.P."/>
            <person name="Sachidanandam R."/>
            <person name="Smith C."/>
            <person name="Hannon G.J."/>
            <person name="Tsend-Ayush E."/>
            <person name="McMillan D."/>
            <person name="Attenborough R."/>
            <person name="Rens W."/>
            <person name="Ferguson-Smith M."/>
            <person name="Lefevre C.M."/>
            <person name="Sharp J.A."/>
            <person name="Nicholas K.R."/>
            <person name="Ray D.A."/>
            <person name="Kube M."/>
            <person name="Reinhardt R."/>
            <person name="Pringle T.H."/>
            <person name="Taylor J."/>
            <person name="Jones R.C."/>
            <person name="Nixon B."/>
            <person name="Dacheux J.L."/>
            <person name="Niwa H."/>
            <person name="Sekita Y."/>
            <person name="Huang X."/>
            <person name="Stark A."/>
            <person name="Kheradpour P."/>
            <person name="Kellis M."/>
            <person name="Flicek P."/>
            <person name="Chen Y."/>
            <person name="Webber C."/>
            <person name="Hardison R."/>
            <person name="Nelson J."/>
            <person name="Hallsworth-Pepin K."/>
            <person name="Delehaunty K."/>
            <person name="Markovic C."/>
            <person name="Minx P."/>
            <person name="Feng Y."/>
            <person name="Kremitzki C."/>
            <person name="Mitreva M."/>
            <person name="Glasscock J."/>
            <person name="Wylie T."/>
            <person name="Wohldmann P."/>
            <person name="Thiru P."/>
            <person name="Nhan M.N."/>
            <person name="Pohl C.S."/>
            <person name="Smith S.M."/>
            <person name="Hou S."/>
            <person name="Nefedov M."/>
            <person name="de Jong P.J."/>
            <person name="Renfree M.B."/>
            <person name="Mardis E.R."/>
            <person name="Wilson R.K."/>
        </authorList>
    </citation>
    <scope>NUCLEOTIDE SEQUENCE [LARGE SCALE GENOMIC DNA]</scope>
    <source>
        <strain evidence="11 12">Glennie</strain>
    </source>
</reference>
<evidence type="ECO:0000256" key="3">
    <source>
        <dbReference type="ARBA" id="ARBA00022490"/>
    </source>
</evidence>
<keyword evidence="4 10" id="KW-0812">Transmembrane</keyword>
<evidence type="ECO:0000256" key="7">
    <source>
        <dbReference type="ARBA" id="ARBA00023034"/>
    </source>
</evidence>
<dbReference type="FunCoup" id="A0A6I8N9C1">
    <property type="interactions" value="691"/>
</dbReference>
<dbReference type="GO" id="GO:0000139">
    <property type="term" value="C:Golgi membrane"/>
    <property type="evidence" value="ECO:0000318"/>
    <property type="project" value="GO_Central"/>
</dbReference>
<feature type="compositionally biased region" description="Basic and acidic residues" evidence="9">
    <location>
        <begin position="348"/>
        <end position="358"/>
    </location>
</feature>
<dbReference type="Proteomes" id="UP000002279">
    <property type="component" value="Chromosome 7"/>
</dbReference>
<proteinExistence type="predicted"/>
<keyword evidence="3" id="KW-0963">Cytoplasm</keyword>
<evidence type="ECO:0000313" key="11">
    <source>
        <dbReference type="Ensembl" id="ENSOANP00000037438.1"/>
    </source>
</evidence>
<evidence type="ECO:0000256" key="5">
    <source>
        <dbReference type="ARBA" id="ARBA00022968"/>
    </source>
</evidence>
<dbReference type="PANTHER" id="PTHR35259">
    <property type="entry name" value="BOMBESIN RECEPTOR-ACTIVATED PROTEIN C6ORF89"/>
    <property type="match status" value="1"/>
</dbReference>
<evidence type="ECO:0000256" key="8">
    <source>
        <dbReference type="ARBA" id="ARBA00023136"/>
    </source>
</evidence>
<dbReference type="GeneTree" id="ENSGT00390000014270"/>
<dbReference type="InParanoid" id="A0A6I8N9C1"/>
<accession>A0A6I8N9C1</accession>
<dbReference type="OMA" id="FMAKGTE"/>
<dbReference type="Ensembl" id="ENSOANT00000056556.1">
    <property type="protein sequence ID" value="ENSOANP00000037438.1"/>
    <property type="gene ID" value="ENSOANG00000015027.4"/>
</dbReference>
<evidence type="ECO:0000256" key="9">
    <source>
        <dbReference type="SAM" id="MobiDB-lite"/>
    </source>
</evidence>
<evidence type="ECO:0000256" key="6">
    <source>
        <dbReference type="ARBA" id="ARBA00022989"/>
    </source>
</evidence>
<dbReference type="Bgee" id="ENSOANG00000015027">
    <property type="expression patterns" value="Expressed in testis and 7 other cell types or tissues"/>
</dbReference>
<dbReference type="InterPro" id="IPR038757">
    <property type="entry name" value="BRAP"/>
</dbReference>
<keyword evidence="7" id="KW-0333">Golgi apparatus</keyword>
<reference evidence="11" key="3">
    <citation type="submission" date="2025-09" db="UniProtKB">
        <authorList>
            <consortium name="Ensembl"/>
        </authorList>
    </citation>
    <scope>IDENTIFICATION</scope>
    <source>
        <strain evidence="11">Glennie</strain>
    </source>
</reference>
<evidence type="ECO:0000256" key="4">
    <source>
        <dbReference type="ARBA" id="ARBA00022692"/>
    </source>
</evidence>
<evidence type="ECO:0000256" key="1">
    <source>
        <dbReference type="ARBA" id="ARBA00004323"/>
    </source>
</evidence>
<protein>
    <recommendedName>
        <fullName evidence="13">Bombesin receptor activated protein</fullName>
    </recommendedName>
</protein>
<keyword evidence="6 10" id="KW-1133">Transmembrane helix</keyword>
<reference evidence="11" key="2">
    <citation type="submission" date="2025-08" db="UniProtKB">
        <authorList>
            <consortium name="Ensembl"/>
        </authorList>
    </citation>
    <scope>IDENTIFICATION</scope>
    <source>
        <strain evidence="11">Glennie</strain>
    </source>
</reference>